<sequence>MQTFDQIVDQTRNLPESIQREILHFVEFIVTKYRSAPVLEQQAVPNAFAIYQSLDLGQGGYAKVPSNRAKQGIRELLLKKHAR</sequence>
<dbReference type="AlphaFoldDB" id="A0A8B0SRW5"/>
<protein>
    <recommendedName>
        <fullName evidence="4">DUF2281 domain-containing protein</fullName>
    </recommendedName>
</protein>
<dbReference type="Proteomes" id="UP000664466">
    <property type="component" value="Unassembled WGS sequence"/>
</dbReference>
<reference evidence="2" key="2">
    <citation type="submission" date="2021-04" db="EMBL/GenBank/DDBJ databases">
        <title>Complete Genome and methylome analysis of Thiothrix fructosivorans ATCC 49748.</title>
        <authorList>
            <person name="Fomenkov A."/>
            <person name="Sun L."/>
            <person name="Vincze T."/>
            <person name="Grabovich M.Y."/>
            <person name="Roberts R.J."/>
        </authorList>
    </citation>
    <scope>NUCLEOTIDE SEQUENCE</scope>
    <source>
        <strain evidence="2">ATCC 49748</strain>
    </source>
</reference>
<proteinExistence type="predicted"/>
<accession>A0A8B0SRW5</accession>
<dbReference type="RefSeq" id="WP_207250655.1">
    <property type="nucleotide sequence ID" value="NZ_JAFMPM010000006.1"/>
</dbReference>
<evidence type="ECO:0000313" key="1">
    <source>
        <dbReference type="EMBL" id="MBO0612915.1"/>
    </source>
</evidence>
<evidence type="ECO:0008006" key="4">
    <source>
        <dbReference type="Google" id="ProtNLM"/>
    </source>
</evidence>
<dbReference type="EMBL" id="CP072748">
    <property type="protein sequence ID" value="QTX11632.1"/>
    <property type="molecule type" value="Genomic_DNA"/>
</dbReference>
<name>A0A8B0SRW5_9GAMM</name>
<keyword evidence="3" id="KW-1185">Reference proteome</keyword>
<dbReference type="EMBL" id="JAFMPM010000006">
    <property type="protein sequence ID" value="MBO0612915.1"/>
    <property type="molecule type" value="Genomic_DNA"/>
</dbReference>
<evidence type="ECO:0000313" key="2">
    <source>
        <dbReference type="EMBL" id="QTX11632.1"/>
    </source>
</evidence>
<reference evidence="1 3" key="1">
    <citation type="submission" date="2021-03" db="EMBL/GenBank/DDBJ databases">
        <title>Draft genome and methylome analysis of Thiotrix fructosivoruns ATCC 49748.</title>
        <authorList>
            <person name="Fomenkov A."/>
            <person name="Grabovich M.Y."/>
            <person name="Roberts R.J."/>
        </authorList>
    </citation>
    <scope>NUCLEOTIDE SEQUENCE [LARGE SCALE GENOMIC DNA]</scope>
    <source>
        <strain evidence="1 3">ATCC 49748</strain>
    </source>
</reference>
<evidence type="ECO:0000313" key="3">
    <source>
        <dbReference type="Proteomes" id="UP000664466"/>
    </source>
</evidence>
<gene>
    <name evidence="2" type="ORF">J1836_004585</name>
    <name evidence="1" type="ORF">J1836_08245</name>
</gene>
<organism evidence="2">
    <name type="scientific">Thiothrix fructosivorans</name>
    <dbReference type="NCBI Taxonomy" id="111770"/>
    <lineage>
        <taxon>Bacteria</taxon>
        <taxon>Pseudomonadati</taxon>
        <taxon>Pseudomonadota</taxon>
        <taxon>Gammaproteobacteria</taxon>
        <taxon>Thiotrichales</taxon>
        <taxon>Thiotrichaceae</taxon>
        <taxon>Thiothrix</taxon>
    </lineage>
</organism>